<proteinExistence type="predicted"/>
<evidence type="ECO:0000313" key="3">
    <source>
        <dbReference type="Proteomes" id="UP000297295"/>
    </source>
</evidence>
<keyword evidence="1" id="KW-0472">Membrane</keyword>
<reference evidence="2 3" key="1">
    <citation type="submission" date="2017-11" db="EMBL/GenBank/DDBJ databases">
        <title>Isolation and Characterization of Methanogenic Archaea from Saline Meromictic Lake at Siberia.</title>
        <authorList>
            <person name="Shen Y."/>
            <person name="Huang H.-H."/>
            <person name="Lai M.-C."/>
            <person name="Chen S.-C."/>
        </authorList>
    </citation>
    <scope>NUCLEOTIDE SEQUENCE [LARGE SCALE GENOMIC DNA]</scope>
    <source>
        <strain evidence="2 3">SY-01</strain>
    </source>
</reference>
<evidence type="ECO:0000256" key="1">
    <source>
        <dbReference type="SAM" id="Phobius"/>
    </source>
</evidence>
<keyword evidence="1" id="KW-1133">Transmembrane helix</keyword>
<keyword evidence="1" id="KW-0812">Transmembrane</keyword>
<name>A0A4E0Q2V8_9EURY</name>
<sequence>MYGRILLASESFITILLISYLIPVVLRKKEQGDIPYRMEVHFGRFHINDLGYTVDSCDDIWFIE</sequence>
<dbReference type="AlphaFoldDB" id="A0A4E0Q2V8"/>
<evidence type="ECO:0000313" key="2">
    <source>
        <dbReference type="EMBL" id="TGC07383.1"/>
    </source>
</evidence>
<gene>
    <name evidence="2" type="ORF">CUN85_11290</name>
</gene>
<dbReference type="EMBL" id="PGGK01000016">
    <property type="protein sequence ID" value="TGC07383.1"/>
    <property type="molecule type" value="Genomic_DNA"/>
</dbReference>
<comment type="caution">
    <text evidence="2">The sequence shown here is derived from an EMBL/GenBank/DDBJ whole genome shotgun (WGS) entry which is preliminary data.</text>
</comment>
<accession>A0A4E0Q2V8</accession>
<protein>
    <submittedName>
        <fullName evidence="2">Uncharacterized protein</fullName>
    </submittedName>
</protein>
<dbReference type="Proteomes" id="UP000297295">
    <property type="component" value="Unassembled WGS sequence"/>
</dbReference>
<organism evidence="2 3">
    <name type="scientific">Methanolobus halotolerans</name>
    <dbReference type="NCBI Taxonomy" id="2052935"/>
    <lineage>
        <taxon>Archaea</taxon>
        <taxon>Methanobacteriati</taxon>
        <taxon>Methanobacteriota</taxon>
        <taxon>Stenosarchaea group</taxon>
        <taxon>Methanomicrobia</taxon>
        <taxon>Methanosarcinales</taxon>
        <taxon>Methanosarcinaceae</taxon>
        <taxon>Methanolobus</taxon>
    </lineage>
</organism>
<feature type="transmembrane region" description="Helical" evidence="1">
    <location>
        <begin position="6"/>
        <end position="26"/>
    </location>
</feature>
<keyword evidence="3" id="KW-1185">Reference proteome</keyword>